<dbReference type="InterPro" id="IPR047952">
    <property type="entry name" value="Transpos_IS4"/>
</dbReference>
<feature type="domain" description="Transposase IS4-like" evidence="1">
    <location>
        <begin position="126"/>
        <end position="343"/>
    </location>
</feature>
<evidence type="ECO:0000259" key="2">
    <source>
        <dbReference type="Pfam" id="PF13006"/>
    </source>
</evidence>
<reference evidence="4" key="1">
    <citation type="submission" date="2016-10" db="EMBL/GenBank/DDBJ databases">
        <authorList>
            <person name="Varghese N."/>
            <person name="Submissions S."/>
        </authorList>
    </citation>
    <scope>NUCLEOTIDE SEQUENCE [LARGE SCALE GENOMIC DNA]</scope>
    <source>
        <strain evidence="4">DSM 44498</strain>
    </source>
</reference>
<feature type="domain" description="Transposase IS4 N-terminal" evidence="2">
    <location>
        <begin position="21"/>
        <end position="112"/>
    </location>
</feature>
<name>A0A1H4ICI7_9NOCA</name>
<organism evidence="3 4">
    <name type="scientific">Rhodococcus koreensis</name>
    <dbReference type="NCBI Taxonomy" id="99653"/>
    <lineage>
        <taxon>Bacteria</taxon>
        <taxon>Bacillati</taxon>
        <taxon>Actinomycetota</taxon>
        <taxon>Actinomycetes</taxon>
        <taxon>Mycobacteriales</taxon>
        <taxon>Nocardiaceae</taxon>
        <taxon>Rhodococcus</taxon>
    </lineage>
</organism>
<evidence type="ECO:0000313" key="3">
    <source>
        <dbReference type="EMBL" id="SEB31406.1"/>
    </source>
</evidence>
<dbReference type="GO" id="GO:0004803">
    <property type="term" value="F:transposase activity"/>
    <property type="evidence" value="ECO:0007669"/>
    <property type="project" value="InterPro"/>
</dbReference>
<dbReference type="NCBIfam" id="NF033592">
    <property type="entry name" value="transpos_IS4_1"/>
    <property type="match status" value="1"/>
</dbReference>
<proteinExistence type="predicted"/>
<accession>A0A1H4ICI7</accession>
<dbReference type="PANTHER" id="PTHR37529">
    <property type="entry name" value="TRANSPOSASE INSG FOR INSERTION SEQUENCE ELEMENT IS4-RELATED"/>
    <property type="match status" value="1"/>
</dbReference>
<dbReference type="GO" id="GO:0003677">
    <property type="term" value="F:DNA binding"/>
    <property type="evidence" value="ECO:0007669"/>
    <property type="project" value="InterPro"/>
</dbReference>
<dbReference type="InterPro" id="IPR012337">
    <property type="entry name" value="RNaseH-like_sf"/>
</dbReference>
<dbReference type="Pfam" id="PF01609">
    <property type="entry name" value="DDE_Tnp_1"/>
    <property type="match status" value="1"/>
</dbReference>
<dbReference type="Gene3D" id="3.90.350.10">
    <property type="entry name" value="Transposase Inhibitor Protein From Tn5, Chain A, domain 1"/>
    <property type="match status" value="1"/>
</dbReference>
<dbReference type="InterPro" id="IPR024473">
    <property type="entry name" value="Transposases_IS4_N"/>
</dbReference>
<dbReference type="InterPro" id="IPR002559">
    <property type="entry name" value="Transposase_11"/>
</dbReference>
<dbReference type="RefSeq" id="WP_072947450.1">
    <property type="nucleotide sequence ID" value="NZ_FNSV01000002.1"/>
</dbReference>
<gene>
    <name evidence="3" type="ORF">SAMN04490239_0352</name>
</gene>
<sequence>MPVQSVIKHESVVAAGRFAPGHIGELTRIVPFEMVDAALESARATQARLRELPSRVVVYLVLSACLFPDIGYTRVWAKLTAGLEGAVADPGSSALSQARLRVGAAPLRELFNLIKGPVPGTARWRGLLVCAIDGTSMFVPDSVANLGAYHRQTGGPNGDSGYPMVRMLAVVACGTRTIVDAVFGTYGVSEIAYAPQLLGCLRDGMLLLADRNFAVASLIEQIADTKADLLIRCKSNRKLASIERLPDGSWLAPIGSVVVRVIDAEIVVTPKGGTPRTGRYRLITTLNDHRRYPASELVRLYHQRWEIETTYLELKSTILGDAMLRARTPSGVAQEVYALLTTYQALRIAIADATTGADVPPLRASFTIAVTTARDLVVLASGVIAGTTIDLVGQIGRAVLAELNPERRARDCPRVVKRAISKHRAKGDIDRTNYATVNIAINVLEPPDWTGSPNP</sequence>
<evidence type="ECO:0000259" key="1">
    <source>
        <dbReference type="Pfam" id="PF01609"/>
    </source>
</evidence>
<dbReference type="Pfam" id="PF13006">
    <property type="entry name" value="Nterm_IS4"/>
    <property type="match status" value="1"/>
</dbReference>
<dbReference type="AlphaFoldDB" id="A0A1H4ICI7"/>
<dbReference type="Proteomes" id="UP000183561">
    <property type="component" value="Unassembled WGS sequence"/>
</dbReference>
<dbReference type="PANTHER" id="PTHR37529:SF1">
    <property type="entry name" value="TRANSPOSASE INSG FOR INSERTION SEQUENCE ELEMENT IS4-RELATED"/>
    <property type="match status" value="1"/>
</dbReference>
<protein>
    <submittedName>
        <fullName evidence="3">Transposase DDE domain-containing protein</fullName>
    </submittedName>
</protein>
<dbReference type="SUPFAM" id="SSF53098">
    <property type="entry name" value="Ribonuclease H-like"/>
    <property type="match status" value="1"/>
</dbReference>
<dbReference type="GO" id="GO:0006313">
    <property type="term" value="P:DNA transposition"/>
    <property type="evidence" value="ECO:0007669"/>
    <property type="project" value="InterPro"/>
</dbReference>
<evidence type="ECO:0000313" key="4">
    <source>
        <dbReference type="Proteomes" id="UP000183561"/>
    </source>
</evidence>
<keyword evidence="4" id="KW-1185">Reference proteome</keyword>
<dbReference type="EMBL" id="FNSV01000002">
    <property type="protein sequence ID" value="SEB31406.1"/>
    <property type="molecule type" value="Genomic_DNA"/>
</dbReference>